<evidence type="ECO:0000313" key="3">
    <source>
        <dbReference type="Proteomes" id="UP000000226"/>
    </source>
</evidence>
<organism evidence="2 3">
    <name type="scientific">Phaseolus vulgaris</name>
    <name type="common">Kidney bean</name>
    <name type="synonym">French bean</name>
    <dbReference type="NCBI Taxonomy" id="3885"/>
    <lineage>
        <taxon>Eukaryota</taxon>
        <taxon>Viridiplantae</taxon>
        <taxon>Streptophyta</taxon>
        <taxon>Embryophyta</taxon>
        <taxon>Tracheophyta</taxon>
        <taxon>Spermatophyta</taxon>
        <taxon>Magnoliopsida</taxon>
        <taxon>eudicotyledons</taxon>
        <taxon>Gunneridae</taxon>
        <taxon>Pentapetalae</taxon>
        <taxon>rosids</taxon>
        <taxon>fabids</taxon>
        <taxon>Fabales</taxon>
        <taxon>Fabaceae</taxon>
        <taxon>Papilionoideae</taxon>
        <taxon>50 kb inversion clade</taxon>
        <taxon>NPAAA clade</taxon>
        <taxon>indigoferoid/millettioid clade</taxon>
        <taxon>Phaseoleae</taxon>
        <taxon>Phaseolus</taxon>
    </lineage>
</organism>
<dbReference type="InterPro" id="IPR034546">
    <property type="entry name" value="PAIR1"/>
</dbReference>
<dbReference type="GO" id="GO:0009553">
    <property type="term" value="P:embryo sac development"/>
    <property type="evidence" value="ECO:0007669"/>
    <property type="project" value="TreeGrafter"/>
</dbReference>
<gene>
    <name evidence="2" type="ORF">PHAVU_010G099300g</name>
</gene>
<feature type="compositionally biased region" description="Polar residues" evidence="1">
    <location>
        <begin position="104"/>
        <end position="113"/>
    </location>
</feature>
<dbReference type="GO" id="GO:0005634">
    <property type="term" value="C:nucleus"/>
    <property type="evidence" value="ECO:0007669"/>
    <property type="project" value="TreeGrafter"/>
</dbReference>
<dbReference type="PANTHER" id="PTHR37695:SF1">
    <property type="entry name" value="RECOMBINATION INITIATION DEFECTS 3-RELATED"/>
    <property type="match status" value="1"/>
</dbReference>
<dbReference type="EMBL" id="CM002297">
    <property type="protein sequence ID" value="ESW07070.1"/>
    <property type="molecule type" value="Genomic_DNA"/>
</dbReference>
<feature type="compositionally biased region" description="Low complexity" evidence="1">
    <location>
        <begin position="88"/>
        <end position="97"/>
    </location>
</feature>
<reference evidence="3" key="2">
    <citation type="journal article" date="2014" name="Nat. Genet.">
        <title>A reference genome for common bean and genome-wide analysis of dual domestications.</title>
        <authorList>
            <person name="Schmutz J."/>
            <person name="McClean P.E."/>
            <person name="Mamidi S."/>
            <person name="Wu G.A."/>
            <person name="Cannon S.B."/>
            <person name="Grimwood J."/>
            <person name="Jenkins J."/>
            <person name="Shu S."/>
            <person name="Song Q."/>
            <person name="Chavarro C."/>
            <person name="Torres-Torres M."/>
            <person name="Geffroy V."/>
            <person name="Moghaddam S.M."/>
            <person name="Gao D."/>
            <person name="Abernathy B."/>
            <person name="Barry K."/>
            <person name="Blair M."/>
            <person name="Brick M.A."/>
            <person name="Chovatia M."/>
            <person name="Gepts P."/>
            <person name="Goodstein D.M."/>
            <person name="Gonzales M."/>
            <person name="Hellsten U."/>
            <person name="Hyten D.L."/>
            <person name="Jia G."/>
            <person name="Kelly J.D."/>
            <person name="Kudrna D."/>
            <person name="Lee R."/>
            <person name="Richard M.M."/>
            <person name="Miklas P.N."/>
            <person name="Osorno J.M."/>
            <person name="Rodrigues J."/>
            <person name="Thareau V."/>
            <person name="Urrea C.A."/>
            <person name="Wang M."/>
            <person name="Yu Y."/>
            <person name="Zhang M."/>
            <person name="Wing R.A."/>
            <person name="Cregan P.B."/>
            <person name="Rokhsar D.S."/>
            <person name="Jackson S.A."/>
        </authorList>
    </citation>
    <scope>NUCLEOTIDE SEQUENCE [LARGE SCALE GENOMIC DNA]</scope>
    <source>
        <strain evidence="3">cv. G19833</strain>
    </source>
</reference>
<evidence type="ECO:0008006" key="4">
    <source>
        <dbReference type="Google" id="ProtNLM"/>
    </source>
</evidence>
<dbReference type="STRING" id="3885.V7AP34"/>
<feature type="region of interest" description="Disordered" evidence="1">
    <location>
        <begin position="31"/>
        <end position="55"/>
    </location>
</feature>
<feature type="region of interest" description="Disordered" evidence="1">
    <location>
        <begin position="71"/>
        <end position="113"/>
    </location>
</feature>
<dbReference type="AlphaFoldDB" id="V7AP34"/>
<dbReference type="EMBL" id="CM002297">
    <property type="protein sequence ID" value="ESW07071.1"/>
    <property type="molecule type" value="Genomic_DNA"/>
</dbReference>
<dbReference type="GO" id="GO:0070192">
    <property type="term" value="P:chromosome organization involved in meiotic cell cycle"/>
    <property type="evidence" value="ECO:0007669"/>
    <property type="project" value="InterPro"/>
</dbReference>
<feature type="compositionally biased region" description="Polar residues" evidence="1">
    <location>
        <begin position="31"/>
        <end position="43"/>
    </location>
</feature>
<reference evidence="2" key="1">
    <citation type="submission" date="2013-04" db="EMBL/GenBank/DDBJ databases">
        <authorList>
            <person name="Schmutz J."/>
            <person name="McClean P."/>
            <person name="Shu S."/>
            <person name="Cregan P."/>
            <person name="Rokhsar D."/>
            <person name="Jackson S."/>
        </authorList>
    </citation>
    <scope>NUCLEOTIDE SEQUENCE</scope>
</reference>
<protein>
    <recommendedName>
        <fullName evidence="4">Protein PAIR1</fullName>
    </recommendedName>
</protein>
<accession>V7AP34</accession>
<dbReference type="GO" id="GO:0009556">
    <property type="term" value="P:microsporogenesis"/>
    <property type="evidence" value="ECO:0007669"/>
    <property type="project" value="TreeGrafter"/>
</dbReference>
<feature type="compositionally biased region" description="Low complexity" evidence="1">
    <location>
        <begin position="44"/>
        <end position="55"/>
    </location>
</feature>
<dbReference type="GO" id="GO:0042138">
    <property type="term" value="P:meiotic DNA double-strand break formation"/>
    <property type="evidence" value="ECO:0007669"/>
    <property type="project" value="TreeGrafter"/>
</dbReference>
<proteinExistence type="predicted"/>
<name>V7AP34_PHAVU</name>
<evidence type="ECO:0000313" key="2">
    <source>
        <dbReference type="EMBL" id="ESW07070.1"/>
    </source>
</evidence>
<keyword evidence="3" id="KW-1185">Reference proteome</keyword>
<dbReference type="Gramene" id="ESW07071">
    <property type="protein sequence ID" value="ESW07071"/>
    <property type="gene ID" value="PHAVU_010G099300g"/>
</dbReference>
<dbReference type="Gramene" id="ESW07070">
    <property type="protein sequence ID" value="ESW07070"/>
    <property type="gene ID" value="PHAVU_010G099300g"/>
</dbReference>
<dbReference type="SMR" id="V7AP34"/>
<dbReference type="Proteomes" id="UP000000226">
    <property type="component" value="Chromosome 10"/>
</dbReference>
<feature type="compositionally biased region" description="Polar residues" evidence="1">
    <location>
        <begin position="71"/>
        <end position="84"/>
    </location>
</feature>
<sequence>MKINKACDISSISVFPPPLLHSRKANNISSGLQVSHSQHRTQPSQQSFSQGLSSQHGLLSHFSQNSLDEAVTTNDPRVGSQEQENSLRRLSSLPRLTYSREESQPPNSRSSSNLMLKWNSADHKAGQLSEGLEHRIGIMETSLNRFGMILDSVQSDVMQVHKGTKEIILEVECIRQKLIAQDNSFQLVTKGQEELKAMIDGNLKSLSEQMSHVSKKENLQDVYLAVSPLPQLIEASMRNVQNDLCNISKEMQGISCNLKSFNQKDMAQPSLSSKGISCNLKSFNQKDMAQPSLSSKGISCNLKSFNQKDMAQPSLSSKNLSKQIMTLKQRQLLAIKSEAKTSIQAAVAPDVERSDWKPVKKERVTFSDKAFKVQKKKEPETEKCIKGGRDCVIVIDSDEETEVGFSFLAKENPGENLFGELTKEEVEETERILRKARRRKRKSIVMQ</sequence>
<dbReference type="PANTHER" id="PTHR37695">
    <property type="entry name" value="RECOMBINATION INITIATION DEFECTS 3-RELATED"/>
    <property type="match status" value="1"/>
</dbReference>
<evidence type="ECO:0000256" key="1">
    <source>
        <dbReference type="SAM" id="MobiDB-lite"/>
    </source>
</evidence>
<dbReference type="OrthoDB" id="1920658at2759"/>
<dbReference type="eggNOG" id="ENOG502QT68">
    <property type="taxonomic scope" value="Eukaryota"/>
</dbReference>